<dbReference type="Pfam" id="PF10502">
    <property type="entry name" value="Peptidase_S26"/>
    <property type="match status" value="1"/>
</dbReference>
<sequence>MRKIFSFFWEIGKIALVAFVLVAALRLFVFQPFLVRGESMEPNFHNWDYLIVDEISYHFRSPERGEVIVFKFPNDPSQRYIKRIVGLPGETVEVQDGQVTISRGKEAVQLDEKKYITSDTLGSLKVALGENEYFVMGDNRRYSSDSRSWGTLPEDLIIGRVLIRVFPLSAFAKVEQPAYEP</sequence>
<dbReference type="InterPro" id="IPR000223">
    <property type="entry name" value="Pept_S26A_signal_pept_1"/>
</dbReference>
<reference evidence="8 9" key="1">
    <citation type="journal article" date="2016" name="Nat. Commun.">
        <title>Thousands of microbial genomes shed light on interconnected biogeochemical processes in an aquifer system.</title>
        <authorList>
            <person name="Anantharaman K."/>
            <person name="Brown C.T."/>
            <person name="Hug L.A."/>
            <person name="Sharon I."/>
            <person name="Castelle C.J."/>
            <person name="Probst A.J."/>
            <person name="Thomas B.C."/>
            <person name="Singh A."/>
            <person name="Wilkins M.J."/>
            <person name="Karaoz U."/>
            <person name="Brodie E.L."/>
            <person name="Williams K.H."/>
            <person name="Hubbard S.S."/>
            <person name="Banfield J.F."/>
        </authorList>
    </citation>
    <scope>NUCLEOTIDE SEQUENCE [LARGE SCALE GENOMIC DNA]</scope>
</reference>
<dbReference type="GO" id="GO:0009003">
    <property type="term" value="F:signal peptidase activity"/>
    <property type="evidence" value="ECO:0007669"/>
    <property type="project" value="UniProtKB-EC"/>
</dbReference>
<comment type="catalytic activity">
    <reaction evidence="1 6">
        <text>Cleavage of hydrophobic, N-terminal signal or leader sequences from secreted and periplasmic proteins.</text>
        <dbReference type="EC" id="3.4.21.89"/>
    </reaction>
</comment>
<comment type="similarity">
    <text evidence="2 6">Belongs to the peptidase S26 family.</text>
</comment>
<keyword evidence="6" id="KW-0645">Protease</keyword>
<evidence type="ECO:0000256" key="5">
    <source>
        <dbReference type="PIRSR" id="PIRSR600223-1"/>
    </source>
</evidence>
<dbReference type="Gene3D" id="2.10.109.10">
    <property type="entry name" value="Umud Fragment, subunit A"/>
    <property type="match status" value="1"/>
</dbReference>
<dbReference type="InterPro" id="IPR019758">
    <property type="entry name" value="Pept_S26A_signal_pept_1_CS"/>
</dbReference>
<feature type="domain" description="Peptidase S26" evidence="7">
    <location>
        <begin position="9"/>
        <end position="165"/>
    </location>
</feature>
<comment type="subcellular location">
    <subcellularLocation>
        <location evidence="6">Membrane</location>
        <topology evidence="6">Single-pass type II membrane protein</topology>
    </subcellularLocation>
</comment>
<feature type="active site" evidence="5">
    <location>
        <position position="39"/>
    </location>
</feature>
<dbReference type="NCBIfam" id="TIGR02227">
    <property type="entry name" value="sigpep_I_bact"/>
    <property type="match status" value="1"/>
</dbReference>
<keyword evidence="4 6" id="KW-0378">Hydrolase</keyword>
<dbReference type="PRINTS" id="PR00727">
    <property type="entry name" value="LEADERPTASE"/>
</dbReference>
<dbReference type="InterPro" id="IPR036286">
    <property type="entry name" value="LexA/Signal_pep-like_sf"/>
</dbReference>
<dbReference type="GO" id="GO:0004252">
    <property type="term" value="F:serine-type endopeptidase activity"/>
    <property type="evidence" value="ECO:0007669"/>
    <property type="project" value="InterPro"/>
</dbReference>
<organism evidence="8 9">
    <name type="scientific">Candidatus Wildermuthbacteria bacterium RIFCSPHIGHO2_01_FULL_48_27b</name>
    <dbReference type="NCBI Taxonomy" id="1802447"/>
    <lineage>
        <taxon>Bacteria</taxon>
        <taxon>Candidatus Wildermuthiibacteriota</taxon>
    </lineage>
</organism>
<dbReference type="InterPro" id="IPR019533">
    <property type="entry name" value="Peptidase_S26"/>
</dbReference>
<evidence type="ECO:0000256" key="4">
    <source>
        <dbReference type="ARBA" id="ARBA00022801"/>
    </source>
</evidence>
<dbReference type="PROSITE" id="PS00761">
    <property type="entry name" value="SPASE_I_3"/>
    <property type="match status" value="1"/>
</dbReference>
<evidence type="ECO:0000313" key="9">
    <source>
        <dbReference type="Proteomes" id="UP000178170"/>
    </source>
</evidence>
<dbReference type="PROSITE" id="PS00760">
    <property type="entry name" value="SPASE_I_2"/>
    <property type="match status" value="1"/>
</dbReference>
<comment type="caution">
    <text evidence="8">The sequence shown here is derived from an EMBL/GenBank/DDBJ whole genome shotgun (WGS) entry which is preliminary data.</text>
</comment>
<dbReference type="GO" id="GO:0016020">
    <property type="term" value="C:membrane"/>
    <property type="evidence" value="ECO:0007669"/>
    <property type="project" value="UniProtKB-SubCell"/>
</dbReference>
<dbReference type="Proteomes" id="UP000178170">
    <property type="component" value="Unassembled WGS sequence"/>
</dbReference>
<dbReference type="InterPro" id="IPR019757">
    <property type="entry name" value="Pept_S26A_signal_pept_1_Lys-AS"/>
</dbReference>
<dbReference type="PANTHER" id="PTHR43390">
    <property type="entry name" value="SIGNAL PEPTIDASE I"/>
    <property type="match status" value="1"/>
</dbReference>
<evidence type="ECO:0000256" key="3">
    <source>
        <dbReference type="ARBA" id="ARBA00013208"/>
    </source>
</evidence>
<protein>
    <recommendedName>
        <fullName evidence="3 6">Signal peptidase I</fullName>
        <ecNumber evidence="3 6">3.4.21.89</ecNumber>
    </recommendedName>
</protein>
<dbReference type="EMBL" id="MHTS01000004">
    <property type="protein sequence ID" value="OHA64973.1"/>
    <property type="molecule type" value="Genomic_DNA"/>
</dbReference>
<dbReference type="CDD" id="cd06530">
    <property type="entry name" value="S26_SPase_I"/>
    <property type="match status" value="1"/>
</dbReference>
<dbReference type="SUPFAM" id="SSF51306">
    <property type="entry name" value="LexA/Signal peptidase"/>
    <property type="match status" value="1"/>
</dbReference>
<dbReference type="PANTHER" id="PTHR43390:SF1">
    <property type="entry name" value="CHLOROPLAST PROCESSING PEPTIDASE"/>
    <property type="match status" value="1"/>
</dbReference>
<evidence type="ECO:0000256" key="6">
    <source>
        <dbReference type="RuleBase" id="RU362042"/>
    </source>
</evidence>
<evidence type="ECO:0000259" key="7">
    <source>
        <dbReference type="Pfam" id="PF10502"/>
    </source>
</evidence>
<accession>A0A1G2QWU5</accession>
<evidence type="ECO:0000313" key="8">
    <source>
        <dbReference type="EMBL" id="OHA64973.1"/>
    </source>
</evidence>
<feature type="active site" evidence="5">
    <location>
        <position position="82"/>
    </location>
</feature>
<evidence type="ECO:0000256" key="1">
    <source>
        <dbReference type="ARBA" id="ARBA00000677"/>
    </source>
</evidence>
<name>A0A1G2QWU5_9BACT</name>
<dbReference type="AlphaFoldDB" id="A0A1G2QWU5"/>
<gene>
    <name evidence="8" type="ORF">A2843_00540</name>
</gene>
<dbReference type="GO" id="GO:0006465">
    <property type="term" value="P:signal peptide processing"/>
    <property type="evidence" value="ECO:0007669"/>
    <property type="project" value="InterPro"/>
</dbReference>
<evidence type="ECO:0000256" key="2">
    <source>
        <dbReference type="ARBA" id="ARBA00009370"/>
    </source>
</evidence>
<proteinExistence type="inferred from homology"/>
<dbReference type="EC" id="3.4.21.89" evidence="3 6"/>